<keyword evidence="1" id="KW-0378">Hydrolase</keyword>
<dbReference type="InterPro" id="IPR029058">
    <property type="entry name" value="AB_hydrolase_fold"/>
</dbReference>
<keyword evidence="4" id="KW-1185">Reference proteome</keyword>
<dbReference type="Proteomes" id="UP000549113">
    <property type="component" value="Unassembled WGS sequence"/>
</dbReference>
<feature type="domain" description="Alpha/beta hydrolase fold-3" evidence="2">
    <location>
        <begin position="34"/>
        <end position="75"/>
    </location>
</feature>
<sequence>MTNVPETSEHTLKAAGCDFRVRVYPADRPNGAVLVWLHGGAFMFGTIDMPEADEVACRLSGDGVTVVSVDYTLAPLDALDDFPPPALGDGGPSPDVIAAELAAAGPRAPFPTASLQAVAAVSWARQNAARWGGDPARISIGGASAGGNLAASAAVRIRDDGAFNNPASLLLIYPLLHHEIPEPDDELRGLLDALPQHAAMPPEVGQAIARGYLGGASPHDIYAFPGGHDMRGMPRTLIVNAEQDALRASGEAFAADLARSSVDVTVVREPGTQHGYLNVVGHPGAERTFARMRWVLSSD</sequence>
<dbReference type="EMBL" id="JACIFH010000001">
    <property type="protein sequence ID" value="MBB4141412.1"/>
    <property type="molecule type" value="Genomic_DNA"/>
</dbReference>
<name>A0AA40SS44_9MICO</name>
<feature type="domain" description="Alpha/beta hydrolase fold-3" evidence="2">
    <location>
        <begin position="105"/>
        <end position="277"/>
    </location>
</feature>
<comment type="caution">
    <text evidence="3">The sequence shown here is derived from an EMBL/GenBank/DDBJ whole genome shotgun (WGS) entry which is preliminary data.</text>
</comment>
<evidence type="ECO:0000256" key="1">
    <source>
        <dbReference type="ARBA" id="ARBA00022801"/>
    </source>
</evidence>
<accession>A0AA40SS44</accession>
<gene>
    <name evidence="3" type="ORF">BKA10_003206</name>
</gene>
<dbReference type="InterPro" id="IPR050300">
    <property type="entry name" value="GDXG_lipolytic_enzyme"/>
</dbReference>
<proteinExistence type="predicted"/>
<evidence type="ECO:0000313" key="4">
    <source>
        <dbReference type="Proteomes" id="UP000549113"/>
    </source>
</evidence>
<dbReference type="PANTHER" id="PTHR48081">
    <property type="entry name" value="AB HYDROLASE SUPERFAMILY PROTEIN C4A8.06C"/>
    <property type="match status" value="1"/>
</dbReference>
<dbReference type="GO" id="GO:0016787">
    <property type="term" value="F:hydrolase activity"/>
    <property type="evidence" value="ECO:0007669"/>
    <property type="project" value="UniProtKB-KW"/>
</dbReference>
<evidence type="ECO:0000313" key="3">
    <source>
        <dbReference type="EMBL" id="MBB4141412.1"/>
    </source>
</evidence>
<dbReference type="Pfam" id="PF07859">
    <property type="entry name" value="Abhydrolase_3"/>
    <property type="match status" value="2"/>
</dbReference>
<dbReference type="Gene3D" id="3.40.50.1820">
    <property type="entry name" value="alpha/beta hydrolase"/>
    <property type="match status" value="1"/>
</dbReference>
<dbReference type="AlphaFoldDB" id="A0AA40SS44"/>
<evidence type="ECO:0000259" key="2">
    <source>
        <dbReference type="Pfam" id="PF07859"/>
    </source>
</evidence>
<protein>
    <submittedName>
        <fullName evidence="3">Acetyl esterase/lipase</fullName>
    </submittedName>
</protein>
<organism evidence="3 4">
    <name type="scientific">Microbacterium invictum</name>
    <dbReference type="NCBI Taxonomy" id="515415"/>
    <lineage>
        <taxon>Bacteria</taxon>
        <taxon>Bacillati</taxon>
        <taxon>Actinomycetota</taxon>
        <taxon>Actinomycetes</taxon>
        <taxon>Micrococcales</taxon>
        <taxon>Microbacteriaceae</taxon>
        <taxon>Microbacterium</taxon>
    </lineage>
</organism>
<dbReference type="InterPro" id="IPR013094">
    <property type="entry name" value="AB_hydrolase_3"/>
</dbReference>
<reference evidence="3 4" key="1">
    <citation type="submission" date="2020-08" db="EMBL/GenBank/DDBJ databases">
        <title>Sequencing the genomes of 1000 actinobacteria strains.</title>
        <authorList>
            <person name="Klenk H.-P."/>
        </authorList>
    </citation>
    <scope>NUCLEOTIDE SEQUENCE [LARGE SCALE GENOMIC DNA]</scope>
    <source>
        <strain evidence="3 4">DSM 19600</strain>
    </source>
</reference>
<dbReference type="RefSeq" id="WP_248199153.1">
    <property type="nucleotide sequence ID" value="NZ_BAABCO010000003.1"/>
</dbReference>
<dbReference type="SUPFAM" id="SSF53474">
    <property type="entry name" value="alpha/beta-Hydrolases"/>
    <property type="match status" value="1"/>
</dbReference>